<sequence length="288" mass="32587">MMTVIIFSFIGGLLLVSIIFSTLAHKRQQALSINRSKINQLSRNIYDLEEVLNTLLHTDPAYDLILILHQQIIMLAEKKLALEPNNKKTQQQLAHLKSLNAKFCNKKRDNDINRVMQSDEAINVANFHLQQVANLLHKFTTNKKLSSAKFNELSKHILKLQLDIGVESHIAQADRYSDSNDNLLAQSHLKQARESLRAFSGDFPEKAELIRTLAQRIKEMNQPHDSEEEPPTIDTNTPNDNLELTTNVQETKVSAKERTKESIHSTTATESPSPTSADNDLQTPHSKP</sequence>
<evidence type="ECO:0000313" key="3">
    <source>
        <dbReference type="Proteomes" id="UP001163739"/>
    </source>
</evidence>
<dbReference type="RefSeq" id="WP_265049212.1">
    <property type="nucleotide sequence ID" value="NZ_CP100390.1"/>
</dbReference>
<accession>A0ABY6N6T3</accession>
<name>A0ABY6N6T3_9ALTE</name>
<dbReference type="EMBL" id="CP100390">
    <property type="protein sequence ID" value="UZE97735.1"/>
    <property type="molecule type" value="Genomic_DNA"/>
</dbReference>
<organism evidence="2 3">
    <name type="scientific">Alkalimarinus alittae</name>
    <dbReference type="NCBI Taxonomy" id="2961619"/>
    <lineage>
        <taxon>Bacteria</taxon>
        <taxon>Pseudomonadati</taxon>
        <taxon>Pseudomonadota</taxon>
        <taxon>Gammaproteobacteria</taxon>
        <taxon>Alteromonadales</taxon>
        <taxon>Alteromonadaceae</taxon>
        <taxon>Alkalimarinus</taxon>
    </lineage>
</organism>
<feature type="compositionally biased region" description="Low complexity" evidence="1">
    <location>
        <begin position="265"/>
        <end position="277"/>
    </location>
</feature>
<feature type="compositionally biased region" description="Basic and acidic residues" evidence="1">
    <location>
        <begin position="253"/>
        <end position="263"/>
    </location>
</feature>
<evidence type="ECO:0000256" key="1">
    <source>
        <dbReference type="SAM" id="MobiDB-lite"/>
    </source>
</evidence>
<proteinExistence type="predicted"/>
<keyword evidence="3" id="KW-1185">Reference proteome</keyword>
<protein>
    <submittedName>
        <fullName evidence="2">Uncharacterized protein</fullName>
    </submittedName>
</protein>
<reference evidence="2" key="1">
    <citation type="submission" date="2022-06" db="EMBL/GenBank/DDBJ databases">
        <title>Alkalimarinus sp. nov., isolated from gut of a Alitta virens.</title>
        <authorList>
            <person name="Yang A.I."/>
            <person name="Shin N.-R."/>
        </authorList>
    </citation>
    <scope>NUCLEOTIDE SEQUENCE</scope>
    <source>
        <strain evidence="2">A2M4</strain>
    </source>
</reference>
<feature type="compositionally biased region" description="Polar residues" evidence="1">
    <location>
        <begin position="278"/>
        <end position="288"/>
    </location>
</feature>
<feature type="compositionally biased region" description="Polar residues" evidence="1">
    <location>
        <begin position="233"/>
        <end position="252"/>
    </location>
</feature>
<evidence type="ECO:0000313" key="2">
    <source>
        <dbReference type="EMBL" id="UZE97735.1"/>
    </source>
</evidence>
<feature type="region of interest" description="Disordered" evidence="1">
    <location>
        <begin position="219"/>
        <end position="288"/>
    </location>
</feature>
<dbReference type="Proteomes" id="UP001163739">
    <property type="component" value="Chromosome"/>
</dbReference>
<gene>
    <name evidence="2" type="ORF">NKI27_08380</name>
</gene>